<proteinExistence type="predicted"/>
<protein>
    <submittedName>
        <fullName evidence="1">Uncharacterized protein</fullName>
    </submittedName>
</protein>
<dbReference type="EMBL" id="JANHOG010000013">
    <property type="protein sequence ID" value="KAJ3559700.1"/>
    <property type="molecule type" value="Genomic_DNA"/>
</dbReference>
<sequence length="382" mass="42564">MIHSAPLTKRLDSGPDPQEAQSSQTDSPAMEQNEGAHEGEASAEAATDQVRTEDSTKGLPKATHAHAHSPRSKRFRNIYKRFVSAATEHQRSSAGDSDQPSSQSQMSAQRTQTQLPRNRIRDRPTQLSSFSSPPINNSLFFANDFMLGAGMVIIQPSSGKVVLVYDTAAKYWFLPRGRKDVGESLEQAALREAYEESGYHVEFLPLLLPTNAPGPPSAPREHQRAYSLPCTEPIYISNTYWSRRRPAQVYETDGGLYLTFWYVGQISDDAVYEEDTGMPDEKSYKSYLLDIHTAVNRLSQYSGPESRIVEVAYASWKETIEAEAKQRALQTGDMSGPGLSVRDCEPTAGNAGHRSWLSLKTVYSNRIGRLQSLRDQESIRDL</sequence>
<keyword evidence="2" id="KW-1185">Reference proteome</keyword>
<name>A0ACC1TET3_9APHY</name>
<evidence type="ECO:0000313" key="2">
    <source>
        <dbReference type="Proteomes" id="UP001148662"/>
    </source>
</evidence>
<dbReference type="Proteomes" id="UP001148662">
    <property type="component" value="Unassembled WGS sequence"/>
</dbReference>
<evidence type="ECO:0000313" key="1">
    <source>
        <dbReference type="EMBL" id="KAJ3559700.1"/>
    </source>
</evidence>
<accession>A0ACC1TET3</accession>
<reference evidence="1" key="1">
    <citation type="submission" date="2022-07" db="EMBL/GenBank/DDBJ databases">
        <title>Genome Sequence of Phlebia brevispora.</title>
        <authorList>
            <person name="Buettner E."/>
        </authorList>
    </citation>
    <scope>NUCLEOTIDE SEQUENCE</scope>
    <source>
        <strain evidence="1">MPL23</strain>
    </source>
</reference>
<gene>
    <name evidence="1" type="ORF">NM688_g187</name>
</gene>
<comment type="caution">
    <text evidence="1">The sequence shown here is derived from an EMBL/GenBank/DDBJ whole genome shotgun (WGS) entry which is preliminary data.</text>
</comment>
<organism evidence="1 2">
    <name type="scientific">Phlebia brevispora</name>
    <dbReference type="NCBI Taxonomy" id="194682"/>
    <lineage>
        <taxon>Eukaryota</taxon>
        <taxon>Fungi</taxon>
        <taxon>Dikarya</taxon>
        <taxon>Basidiomycota</taxon>
        <taxon>Agaricomycotina</taxon>
        <taxon>Agaricomycetes</taxon>
        <taxon>Polyporales</taxon>
        <taxon>Meruliaceae</taxon>
        <taxon>Phlebia</taxon>
    </lineage>
</organism>